<dbReference type="SUPFAM" id="SSF55021">
    <property type="entry name" value="ACT-like"/>
    <property type="match status" value="1"/>
</dbReference>
<keyword evidence="7 11" id="KW-0791">Threonine biosynthesis</keyword>
<evidence type="ECO:0000256" key="8">
    <source>
        <dbReference type="ARBA" id="ARBA00022857"/>
    </source>
</evidence>
<dbReference type="Gene3D" id="3.40.50.720">
    <property type="entry name" value="NAD(P)-binding Rossmann-like Domain"/>
    <property type="match status" value="1"/>
</dbReference>
<evidence type="ECO:0000256" key="2">
    <source>
        <dbReference type="ARBA" id="ARBA00005062"/>
    </source>
</evidence>
<dbReference type="Gene3D" id="3.30.360.10">
    <property type="entry name" value="Dihydrodipicolinate Reductase, domain 2"/>
    <property type="match status" value="1"/>
</dbReference>
<name>A0A2N9LFM0_9BACT</name>
<dbReference type="EC" id="1.1.1.3" evidence="4 11"/>
<sequence>MEKPRRISFDASRGNRQRTENEHRGARSYELQATGYKLTPDPCISHLSSSYCSASPSPFIQRNLDLPEVHHSAAPPESSAASSQRPRIARHLRIALFGFGTVGSSVARILVESKPHGLELTHVFNRGVARKRVAWVPSSVAWTENADAVLASDADVIVELVGGLDPAGTWVRRALEAGKSVVTANKKLIAYHGIELERLAAAKGGHLKYGAAVAGGIPVIPGLEQGMAGDQIEHIEGILNGTCNFILSKMEEGAEYAKVLAEAQAKGYAEADPTEDVGGFDARAKLAILMRLALRVQVDPEEIVPRSINTVTPVDFSYARDLNCTIRQVSRAEQKNGEIAATVGPMLVSQRSPLAWSQGTENMVIASGHYGGDVVFSGHGAGGHPTAVAVVSDLIALAHGSRRVDIPSSPARIGAEFEVPHYIRFLVKDRPGIVAAITTALANEQINIRAIVQKPGYPADALPFVVTVEPCKTSALKRALTPIRKMDCMLVEPLELQMLE</sequence>
<dbReference type="GO" id="GO:0050661">
    <property type="term" value="F:NADP binding"/>
    <property type="evidence" value="ECO:0007669"/>
    <property type="project" value="InterPro"/>
</dbReference>
<evidence type="ECO:0000256" key="4">
    <source>
        <dbReference type="ARBA" id="ARBA00013213"/>
    </source>
</evidence>
<dbReference type="PROSITE" id="PS01042">
    <property type="entry name" value="HOMOSER_DHGENASE"/>
    <property type="match status" value="1"/>
</dbReference>
<dbReference type="UniPathway" id="UPA00051">
    <property type="reaction ID" value="UER00465"/>
</dbReference>
<dbReference type="InterPro" id="IPR045865">
    <property type="entry name" value="ACT-like_dom_sf"/>
</dbReference>
<evidence type="ECO:0000256" key="5">
    <source>
        <dbReference type="ARBA" id="ARBA00013376"/>
    </source>
</evidence>
<accession>A0A2N9LFM0</accession>
<dbReference type="FunFam" id="3.30.360.10:FF:000005">
    <property type="entry name" value="Homoserine dehydrogenase"/>
    <property type="match status" value="1"/>
</dbReference>
<evidence type="ECO:0000256" key="7">
    <source>
        <dbReference type="ARBA" id="ARBA00022697"/>
    </source>
</evidence>
<evidence type="ECO:0000256" key="10">
    <source>
        <dbReference type="ARBA" id="ARBA00023167"/>
    </source>
</evidence>
<dbReference type="Gene3D" id="3.30.70.260">
    <property type="match status" value="1"/>
</dbReference>
<dbReference type="Pfam" id="PF03447">
    <property type="entry name" value="NAD_binding_3"/>
    <property type="match status" value="1"/>
</dbReference>
<dbReference type="InterPro" id="IPR019811">
    <property type="entry name" value="HDH_CS"/>
</dbReference>
<dbReference type="SUPFAM" id="SSF51735">
    <property type="entry name" value="NAD(P)-binding Rossmann-fold domains"/>
    <property type="match status" value="1"/>
</dbReference>
<dbReference type="SUPFAM" id="SSF55347">
    <property type="entry name" value="Glyceraldehyde-3-phosphate dehydrogenase-like, C-terminal domain"/>
    <property type="match status" value="1"/>
</dbReference>
<dbReference type="OrthoDB" id="9808167at2"/>
<dbReference type="InterPro" id="IPR002912">
    <property type="entry name" value="ACT_dom"/>
</dbReference>
<keyword evidence="10 11" id="KW-0486">Methionine biosynthesis</keyword>
<gene>
    <name evidence="15" type="ORF">SBA5_330094</name>
</gene>
<reference evidence="16" key="1">
    <citation type="submission" date="2018-02" db="EMBL/GenBank/DDBJ databases">
        <authorList>
            <person name="Hausmann B."/>
        </authorList>
    </citation>
    <scope>NUCLEOTIDE SEQUENCE [LARGE SCALE GENOMIC DNA]</scope>
    <source>
        <strain evidence="16">Peat soil MAG SbA5</strain>
    </source>
</reference>
<evidence type="ECO:0000256" key="12">
    <source>
        <dbReference type="RuleBase" id="RU004171"/>
    </source>
</evidence>
<dbReference type="Proteomes" id="UP000239735">
    <property type="component" value="Unassembled WGS sequence"/>
</dbReference>
<dbReference type="PANTHER" id="PTHR43331">
    <property type="entry name" value="HOMOSERINE DEHYDROGENASE"/>
    <property type="match status" value="1"/>
</dbReference>
<evidence type="ECO:0000256" key="11">
    <source>
        <dbReference type="RuleBase" id="RU000579"/>
    </source>
</evidence>
<evidence type="ECO:0000313" key="15">
    <source>
        <dbReference type="EMBL" id="SPE22052.1"/>
    </source>
</evidence>
<feature type="compositionally biased region" description="Basic and acidic residues" evidence="13">
    <location>
        <begin position="17"/>
        <end position="27"/>
    </location>
</feature>
<protein>
    <recommendedName>
        <fullName evidence="5 11">Homoserine dehydrogenase</fullName>
        <ecNumber evidence="4 11">1.1.1.3</ecNumber>
    </recommendedName>
</protein>
<dbReference type="NCBIfam" id="NF004976">
    <property type="entry name" value="PRK06349.1"/>
    <property type="match status" value="1"/>
</dbReference>
<evidence type="ECO:0000256" key="13">
    <source>
        <dbReference type="SAM" id="MobiDB-lite"/>
    </source>
</evidence>
<keyword evidence="9 11" id="KW-0560">Oxidoreductase</keyword>
<comment type="similarity">
    <text evidence="3 12">Belongs to the homoserine dehydrogenase family.</text>
</comment>
<dbReference type="GO" id="GO:0009088">
    <property type="term" value="P:threonine biosynthetic process"/>
    <property type="evidence" value="ECO:0007669"/>
    <property type="project" value="UniProtKB-UniPathway"/>
</dbReference>
<dbReference type="PROSITE" id="PS51671">
    <property type="entry name" value="ACT"/>
    <property type="match status" value="1"/>
</dbReference>
<dbReference type="InterPro" id="IPR036291">
    <property type="entry name" value="NAD(P)-bd_dom_sf"/>
</dbReference>
<evidence type="ECO:0000256" key="1">
    <source>
        <dbReference type="ARBA" id="ARBA00005056"/>
    </source>
</evidence>
<dbReference type="GO" id="GO:0009086">
    <property type="term" value="P:methionine biosynthetic process"/>
    <property type="evidence" value="ECO:0007669"/>
    <property type="project" value="UniProtKB-KW"/>
</dbReference>
<evidence type="ECO:0000256" key="3">
    <source>
        <dbReference type="ARBA" id="ARBA00006753"/>
    </source>
</evidence>
<evidence type="ECO:0000313" key="16">
    <source>
        <dbReference type="Proteomes" id="UP000239735"/>
    </source>
</evidence>
<evidence type="ECO:0000256" key="9">
    <source>
        <dbReference type="ARBA" id="ARBA00023002"/>
    </source>
</evidence>
<dbReference type="UniPathway" id="UPA00050">
    <property type="reaction ID" value="UER00063"/>
</dbReference>
<proteinExistence type="inferred from homology"/>
<dbReference type="GO" id="GO:0004412">
    <property type="term" value="F:homoserine dehydrogenase activity"/>
    <property type="evidence" value="ECO:0007669"/>
    <property type="project" value="UniProtKB-EC"/>
</dbReference>
<comment type="catalytic activity">
    <reaction evidence="11">
        <text>L-homoserine + NADP(+) = L-aspartate 4-semialdehyde + NADPH + H(+)</text>
        <dbReference type="Rhea" id="RHEA:15761"/>
        <dbReference type="ChEBI" id="CHEBI:15378"/>
        <dbReference type="ChEBI" id="CHEBI:57476"/>
        <dbReference type="ChEBI" id="CHEBI:57783"/>
        <dbReference type="ChEBI" id="CHEBI:58349"/>
        <dbReference type="ChEBI" id="CHEBI:537519"/>
        <dbReference type="EC" id="1.1.1.3"/>
    </reaction>
</comment>
<evidence type="ECO:0000256" key="6">
    <source>
        <dbReference type="ARBA" id="ARBA00022605"/>
    </source>
</evidence>
<dbReference type="Pfam" id="PF00742">
    <property type="entry name" value="Homoserine_dh"/>
    <property type="match status" value="1"/>
</dbReference>
<dbReference type="Pfam" id="PF01842">
    <property type="entry name" value="ACT"/>
    <property type="match status" value="1"/>
</dbReference>
<dbReference type="EMBL" id="OKRB01000090">
    <property type="protein sequence ID" value="SPE22052.1"/>
    <property type="molecule type" value="Genomic_DNA"/>
</dbReference>
<comment type="pathway">
    <text evidence="2 11">Amino-acid biosynthesis; L-methionine biosynthesis via de novo pathway; L-homoserine from L-aspartate: step 3/3.</text>
</comment>
<dbReference type="InterPro" id="IPR001342">
    <property type="entry name" value="HDH_cat"/>
</dbReference>
<comment type="pathway">
    <text evidence="1 11">Amino-acid biosynthesis; L-threonine biosynthesis; L-threonine from L-aspartate: step 3/5.</text>
</comment>
<feature type="domain" description="ACT" evidence="14">
    <location>
        <begin position="422"/>
        <end position="498"/>
    </location>
</feature>
<dbReference type="AlphaFoldDB" id="A0A2N9LFM0"/>
<dbReference type="InterPro" id="IPR005106">
    <property type="entry name" value="Asp/hSer_DH_NAD-bd"/>
</dbReference>
<keyword evidence="6 11" id="KW-0028">Amino-acid biosynthesis</keyword>
<dbReference type="PANTHER" id="PTHR43331:SF1">
    <property type="entry name" value="HOMOSERINE DEHYDROGENASE"/>
    <property type="match status" value="1"/>
</dbReference>
<organism evidence="15 16">
    <name type="scientific">Candidatus Sulfuritelmatomonas gaucii</name>
    <dbReference type="NCBI Taxonomy" id="2043161"/>
    <lineage>
        <taxon>Bacteria</taxon>
        <taxon>Pseudomonadati</taxon>
        <taxon>Acidobacteriota</taxon>
        <taxon>Terriglobia</taxon>
        <taxon>Terriglobales</taxon>
        <taxon>Acidobacteriaceae</taxon>
        <taxon>Candidatus Sulfuritelmatomonas</taxon>
    </lineage>
</organism>
<feature type="region of interest" description="Disordered" evidence="13">
    <location>
        <begin position="1"/>
        <end position="28"/>
    </location>
</feature>
<evidence type="ECO:0000259" key="14">
    <source>
        <dbReference type="PROSITE" id="PS51671"/>
    </source>
</evidence>
<dbReference type="CDD" id="cd04881">
    <property type="entry name" value="ACT_HSDH-Hom"/>
    <property type="match status" value="1"/>
</dbReference>
<keyword evidence="8 11" id="KW-0521">NADP</keyword>